<dbReference type="HOGENOM" id="CLU_125101_1_1_1"/>
<dbReference type="PANTHER" id="PTHR12713:SF11">
    <property type="entry name" value="V-TYPE PROTON ATPASE SUBUNIT G"/>
    <property type="match status" value="1"/>
</dbReference>
<dbReference type="OMA" id="ARKYRQD"/>
<organism evidence="6 7">
    <name type="scientific">Ciona intestinalis</name>
    <name type="common">Transparent sea squirt</name>
    <name type="synonym">Ascidia intestinalis</name>
    <dbReference type="NCBI Taxonomy" id="7719"/>
    <lineage>
        <taxon>Eukaryota</taxon>
        <taxon>Metazoa</taxon>
        <taxon>Chordata</taxon>
        <taxon>Tunicata</taxon>
        <taxon>Ascidiacea</taxon>
        <taxon>Phlebobranchia</taxon>
        <taxon>Cionidae</taxon>
        <taxon>Ciona</taxon>
    </lineage>
</organism>
<reference evidence="6" key="4">
    <citation type="submission" date="2025-09" db="UniProtKB">
        <authorList>
            <consortium name="Ensembl"/>
        </authorList>
    </citation>
    <scope>IDENTIFICATION</scope>
</reference>
<dbReference type="NCBIfam" id="TIGR01147">
    <property type="entry name" value="V_ATP_synt_G"/>
    <property type="match status" value="1"/>
</dbReference>
<dbReference type="Proteomes" id="UP000008144">
    <property type="component" value="Chromosome 13"/>
</dbReference>
<evidence type="ECO:0000256" key="5">
    <source>
        <dbReference type="RuleBase" id="RU364019"/>
    </source>
</evidence>
<keyword evidence="4 5" id="KW-0406">Ion transport</keyword>
<dbReference type="STRING" id="7719.ENSCINP00000026180"/>
<dbReference type="GO" id="GO:0046961">
    <property type="term" value="F:proton-transporting ATPase activity, rotational mechanism"/>
    <property type="evidence" value="ECO:0000318"/>
    <property type="project" value="GO_Central"/>
</dbReference>
<dbReference type="Ensembl" id="ENSCINT00000026426.2">
    <property type="protein sequence ID" value="ENSCINP00000026180.2"/>
    <property type="gene ID" value="ENSCING00000014481.2"/>
</dbReference>
<comment type="function">
    <text evidence="5">Subunit of the V1 complex of vacuolar(H+)-ATPase (V-ATPase), a multisubunit enzyme composed of a peripheral complex (V1) that hydrolyzes ATP and a membrane integral complex (V0) that translocates protons. V-ATPase is responsible for acidifying and maintaining the pH of intracellular compartments and in some cell types, is targeted to the plasma membrane, where it is responsible for acidifying the extracellular environment.</text>
</comment>
<dbReference type="RefSeq" id="XP_002126765.1">
    <property type="nucleotide sequence ID" value="XM_002126729.5"/>
</dbReference>
<dbReference type="Gene3D" id="1.20.5.2950">
    <property type="match status" value="1"/>
</dbReference>
<dbReference type="Pfam" id="PF03179">
    <property type="entry name" value="V-ATPase_G"/>
    <property type="match status" value="1"/>
</dbReference>
<evidence type="ECO:0000256" key="2">
    <source>
        <dbReference type="ARBA" id="ARBA00022448"/>
    </source>
</evidence>
<proteinExistence type="inferred from homology"/>
<dbReference type="GO" id="GO:0097401">
    <property type="term" value="P:synaptic vesicle lumen acidification"/>
    <property type="evidence" value="ECO:0000318"/>
    <property type="project" value="GO_Central"/>
</dbReference>
<gene>
    <name evidence="6" type="primary">LOC100176811</name>
</gene>
<reference evidence="7" key="1">
    <citation type="journal article" date="2002" name="Science">
        <title>The draft genome of Ciona intestinalis: insights into chordate and vertebrate origins.</title>
        <authorList>
            <person name="Dehal P."/>
            <person name="Satou Y."/>
            <person name="Campbell R.K."/>
            <person name="Chapman J."/>
            <person name="Degnan B."/>
            <person name="De Tomaso A."/>
            <person name="Davidson B."/>
            <person name="Di Gregorio A."/>
            <person name="Gelpke M."/>
            <person name="Goodstein D.M."/>
            <person name="Harafuji N."/>
            <person name="Hastings K.E."/>
            <person name="Ho I."/>
            <person name="Hotta K."/>
            <person name="Huang W."/>
            <person name="Kawashima T."/>
            <person name="Lemaire P."/>
            <person name="Martinez D."/>
            <person name="Meinertzhagen I.A."/>
            <person name="Necula S."/>
            <person name="Nonaka M."/>
            <person name="Putnam N."/>
            <person name="Rash S."/>
            <person name="Saiga H."/>
            <person name="Satake M."/>
            <person name="Terry A."/>
            <person name="Yamada L."/>
            <person name="Wang H.G."/>
            <person name="Awazu S."/>
            <person name="Azumi K."/>
            <person name="Boore J."/>
            <person name="Branno M."/>
            <person name="Chin-Bow S."/>
            <person name="DeSantis R."/>
            <person name="Doyle S."/>
            <person name="Francino P."/>
            <person name="Keys D.N."/>
            <person name="Haga S."/>
            <person name="Hayashi H."/>
            <person name="Hino K."/>
            <person name="Imai K.S."/>
            <person name="Inaba K."/>
            <person name="Kano S."/>
            <person name="Kobayashi K."/>
            <person name="Kobayashi M."/>
            <person name="Lee B.I."/>
            <person name="Makabe K.W."/>
            <person name="Manohar C."/>
            <person name="Matassi G."/>
            <person name="Medina M."/>
            <person name="Mochizuki Y."/>
            <person name="Mount S."/>
            <person name="Morishita T."/>
            <person name="Miura S."/>
            <person name="Nakayama A."/>
            <person name="Nishizaka S."/>
            <person name="Nomoto H."/>
            <person name="Ohta F."/>
            <person name="Oishi K."/>
            <person name="Rigoutsos I."/>
            <person name="Sano M."/>
            <person name="Sasaki A."/>
            <person name="Sasakura Y."/>
            <person name="Shoguchi E."/>
            <person name="Shin-i T."/>
            <person name="Spagnuolo A."/>
            <person name="Stainier D."/>
            <person name="Suzuki M.M."/>
            <person name="Tassy O."/>
            <person name="Takatori N."/>
            <person name="Tokuoka M."/>
            <person name="Yagi K."/>
            <person name="Yoshizaki F."/>
            <person name="Wada S."/>
            <person name="Zhang C."/>
            <person name="Hyatt P.D."/>
            <person name="Larimer F."/>
            <person name="Detter C."/>
            <person name="Doggett N."/>
            <person name="Glavina T."/>
            <person name="Hawkins T."/>
            <person name="Richardson P."/>
            <person name="Lucas S."/>
            <person name="Kohara Y."/>
            <person name="Levine M."/>
            <person name="Satoh N."/>
            <person name="Rokhsar D.S."/>
        </authorList>
    </citation>
    <scope>NUCLEOTIDE SEQUENCE [LARGE SCALE GENOMIC DNA]</scope>
</reference>
<dbReference type="AlphaFoldDB" id="F6XM37"/>
<dbReference type="EMBL" id="EAAA01001132">
    <property type="status" value="NOT_ANNOTATED_CDS"/>
    <property type="molecule type" value="Genomic_DNA"/>
</dbReference>
<keyword evidence="3 5" id="KW-0375">Hydrogen ion transport</keyword>
<evidence type="ECO:0000256" key="1">
    <source>
        <dbReference type="ARBA" id="ARBA00010066"/>
    </source>
</evidence>
<sequence>MASETQGIQQLLAAEKKASEKVSEARKCKARKLKAAKEEAKGIIEKCKCEEEQKFKESEKMILGSRNDVKTRMDKHQEDVIKKLAQEATENKDKVIQRILELVCDVKPELHINYKTT</sequence>
<protein>
    <recommendedName>
        <fullName evidence="5">V-type proton ATPase subunit G</fullName>
    </recommendedName>
</protein>
<dbReference type="InterPro" id="IPR005124">
    <property type="entry name" value="V-ATPase_G"/>
</dbReference>
<dbReference type="GO" id="GO:0030672">
    <property type="term" value="C:synaptic vesicle membrane"/>
    <property type="evidence" value="ECO:0000318"/>
    <property type="project" value="GO_Central"/>
</dbReference>
<dbReference type="GO" id="GO:0000221">
    <property type="term" value="C:vacuolar proton-transporting V-type ATPase, V1 domain"/>
    <property type="evidence" value="ECO:0000318"/>
    <property type="project" value="GO_Central"/>
</dbReference>
<dbReference type="GO" id="GO:0016887">
    <property type="term" value="F:ATP hydrolysis activity"/>
    <property type="evidence" value="ECO:0000318"/>
    <property type="project" value="GO_Central"/>
</dbReference>
<keyword evidence="2 5" id="KW-0813">Transport</keyword>
<accession>F6XM37</accession>
<keyword evidence="7" id="KW-1185">Reference proteome</keyword>
<reference evidence="6" key="3">
    <citation type="submission" date="2025-08" db="UniProtKB">
        <authorList>
            <consortium name="Ensembl"/>
        </authorList>
    </citation>
    <scope>IDENTIFICATION</scope>
</reference>
<evidence type="ECO:0000256" key="3">
    <source>
        <dbReference type="ARBA" id="ARBA00022781"/>
    </source>
</evidence>
<name>F6XM37_CIOIN</name>
<evidence type="ECO:0000256" key="4">
    <source>
        <dbReference type="ARBA" id="ARBA00023065"/>
    </source>
</evidence>
<dbReference type="PANTHER" id="PTHR12713">
    <property type="entry name" value="VACUOLAR ATP SYNTHASE SUBUNIT G"/>
    <property type="match status" value="1"/>
</dbReference>
<reference evidence="6" key="2">
    <citation type="journal article" date="2008" name="Genome Biol.">
        <title>Improved genome assembly and evidence-based global gene model set for the chordate Ciona intestinalis: new insight into intron and operon populations.</title>
        <authorList>
            <person name="Satou Y."/>
            <person name="Mineta K."/>
            <person name="Ogasawara M."/>
            <person name="Sasakura Y."/>
            <person name="Shoguchi E."/>
            <person name="Ueno K."/>
            <person name="Yamada L."/>
            <person name="Matsumoto J."/>
            <person name="Wasserscheid J."/>
            <person name="Dewar K."/>
            <person name="Wiley G.B."/>
            <person name="Macmil S.L."/>
            <person name="Roe B.A."/>
            <person name="Zeller R.W."/>
            <person name="Hastings K.E."/>
            <person name="Lemaire P."/>
            <person name="Lindquist E."/>
            <person name="Endo T."/>
            <person name="Hotta K."/>
            <person name="Inaba K."/>
        </authorList>
    </citation>
    <scope>NUCLEOTIDE SEQUENCE [LARGE SCALE GENOMIC DNA]</scope>
    <source>
        <strain evidence="6">wild type</strain>
    </source>
</reference>
<dbReference type="KEGG" id="cin:100176811"/>
<dbReference type="FunFam" id="1.20.5.2950:FF:000001">
    <property type="entry name" value="V-type proton ATPase subunit G"/>
    <property type="match status" value="1"/>
</dbReference>
<evidence type="ECO:0000313" key="7">
    <source>
        <dbReference type="Proteomes" id="UP000008144"/>
    </source>
</evidence>
<dbReference type="OrthoDB" id="250802at2759"/>
<dbReference type="FunCoup" id="F6XM37">
    <property type="interactions" value="218"/>
</dbReference>
<comment type="similarity">
    <text evidence="1 5">Belongs to the V-ATPase G subunit family.</text>
</comment>
<comment type="subunit">
    <text evidence="5">V-ATPase is a heteromultimeric enzyme made up of two complexes: the ATP-hydrolytic V1 complex and the proton translocation V0 complex.</text>
</comment>
<dbReference type="GeneID" id="100176811"/>
<dbReference type="GeneTree" id="ENSGT00940000154399"/>
<evidence type="ECO:0000313" key="6">
    <source>
        <dbReference type="Ensembl" id="ENSCINP00000026180.2"/>
    </source>
</evidence>
<accession>A0A1W2WFL4</accession>
<dbReference type="InParanoid" id="F6XM37"/>